<reference evidence="11" key="1">
    <citation type="submission" date="2023-01" db="EMBL/GenBank/DDBJ databases">
        <title>Genome assembly of the deep-sea coral Lophelia pertusa.</title>
        <authorList>
            <person name="Herrera S."/>
            <person name="Cordes E."/>
        </authorList>
    </citation>
    <scope>NUCLEOTIDE SEQUENCE</scope>
    <source>
        <strain evidence="11">USNM1676648</strain>
        <tissue evidence="11">Polyp</tissue>
    </source>
</reference>
<evidence type="ECO:0000256" key="5">
    <source>
        <dbReference type="ARBA" id="ARBA00022530"/>
    </source>
</evidence>
<comment type="caution">
    <text evidence="11">The sequence shown here is derived from an EMBL/GenBank/DDBJ whole genome shotgun (WGS) entry which is preliminary data.</text>
</comment>
<dbReference type="Proteomes" id="UP001163046">
    <property type="component" value="Unassembled WGS sequence"/>
</dbReference>
<dbReference type="GO" id="GO:0030182">
    <property type="term" value="P:neuron differentiation"/>
    <property type="evidence" value="ECO:0007669"/>
    <property type="project" value="TreeGrafter"/>
</dbReference>
<dbReference type="InterPro" id="IPR005817">
    <property type="entry name" value="Wnt"/>
</dbReference>
<evidence type="ECO:0000256" key="9">
    <source>
        <dbReference type="RuleBase" id="RU003500"/>
    </source>
</evidence>
<evidence type="ECO:0000256" key="2">
    <source>
        <dbReference type="ARBA" id="ARBA00005683"/>
    </source>
</evidence>
<evidence type="ECO:0000256" key="3">
    <source>
        <dbReference type="ARBA" id="ARBA00022473"/>
    </source>
</evidence>
<dbReference type="Pfam" id="PF00110">
    <property type="entry name" value="wnt"/>
    <property type="match status" value="1"/>
</dbReference>
<organism evidence="11 12">
    <name type="scientific">Desmophyllum pertusum</name>
    <dbReference type="NCBI Taxonomy" id="174260"/>
    <lineage>
        <taxon>Eukaryota</taxon>
        <taxon>Metazoa</taxon>
        <taxon>Cnidaria</taxon>
        <taxon>Anthozoa</taxon>
        <taxon>Hexacorallia</taxon>
        <taxon>Scleractinia</taxon>
        <taxon>Caryophylliina</taxon>
        <taxon>Caryophylliidae</taxon>
        <taxon>Desmophyllum</taxon>
    </lineage>
</organism>
<dbReference type="GO" id="GO:0005125">
    <property type="term" value="F:cytokine activity"/>
    <property type="evidence" value="ECO:0007669"/>
    <property type="project" value="TreeGrafter"/>
</dbReference>
<sequence>MVNIGKGAKLGVEECQQQMNDQRWNCSTVARDVSVFGKVMRKASRESAFVYAITSAGVVYEVTRACSRGELRHCACDTNQTGTLRKGFEWGGCSDNIAYGMRFAELFVDSGEQERDARAKMNLHNNFVGRRAVKGHTIIRCKCHGVSASCKYKTCWKAMAPFGVVGSYLRDRYHHGVLVTVDQSSNELVVAEGRYPSNILRDDLVFLEESPDYCVPNSNTGSLGTTGRVCNKTTPGHGSCGILCCGRGFNTIQIEEEYECACKFHWCCYVKCNTCRRIVDKHLCKSPKEDVSASNGSGPQITDSDRQTGLPKKPGKCFSCTS</sequence>
<comment type="function">
    <text evidence="9">Ligand for members of the frizzled family of seven transmembrane receptors.</text>
</comment>
<dbReference type="PRINTS" id="PR01349">
    <property type="entry name" value="WNTPROTEIN"/>
</dbReference>
<evidence type="ECO:0000313" key="12">
    <source>
        <dbReference type="Proteomes" id="UP001163046"/>
    </source>
</evidence>
<dbReference type="PANTHER" id="PTHR12027:SF37">
    <property type="entry name" value="PROTEIN WNT"/>
    <property type="match status" value="1"/>
</dbReference>
<dbReference type="SMART" id="SM00097">
    <property type="entry name" value="WNT1"/>
    <property type="match status" value="1"/>
</dbReference>
<accession>A0A9W9YTQ5</accession>
<dbReference type="GO" id="GO:0060070">
    <property type="term" value="P:canonical Wnt signaling pathway"/>
    <property type="evidence" value="ECO:0007669"/>
    <property type="project" value="TreeGrafter"/>
</dbReference>
<dbReference type="GO" id="GO:0005109">
    <property type="term" value="F:frizzled binding"/>
    <property type="evidence" value="ECO:0007669"/>
    <property type="project" value="TreeGrafter"/>
</dbReference>
<dbReference type="PANTHER" id="PTHR12027">
    <property type="entry name" value="WNT RELATED"/>
    <property type="match status" value="1"/>
</dbReference>
<evidence type="ECO:0000256" key="7">
    <source>
        <dbReference type="ARBA" id="ARBA00023157"/>
    </source>
</evidence>
<feature type="compositionally biased region" description="Polar residues" evidence="10">
    <location>
        <begin position="292"/>
        <end position="302"/>
    </location>
</feature>
<dbReference type="FunFam" id="3.30.2460.20:FF:000001">
    <property type="entry name" value="Wnt homolog"/>
    <property type="match status" value="1"/>
</dbReference>
<dbReference type="GO" id="GO:0045165">
    <property type="term" value="P:cell fate commitment"/>
    <property type="evidence" value="ECO:0007669"/>
    <property type="project" value="TreeGrafter"/>
</dbReference>
<dbReference type="InterPro" id="IPR043158">
    <property type="entry name" value="Wnt_C"/>
</dbReference>
<feature type="region of interest" description="Disordered" evidence="10">
    <location>
        <begin position="287"/>
        <end position="322"/>
    </location>
</feature>
<keyword evidence="8" id="KW-0449">Lipoprotein</keyword>
<name>A0A9W9YTQ5_9CNID</name>
<keyword evidence="5" id="KW-0272">Extracellular matrix</keyword>
<dbReference type="EMBL" id="MU827306">
    <property type="protein sequence ID" value="KAJ7363274.1"/>
    <property type="molecule type" value="Genomic_DNA"/>
</dbReference>
<evidence type="ECO:0000313" key="11">
    <source>
        <dbReference type="EMBL" id="KAJ7363274.1"/>
    </source>
</evidence>
<keyword evidence="12" id="KW-1185">Reference proteome</keyword>
<keyword evidence="6 9" id="KW-0879">Wnt signaling pathway</keyword>
<gene>
    <name evidence="11" type="ORF">OS493_011557</name>
</gene>
<keyword evidence="7" id="KW-1015">Disulfide bond</keyword>
<evidence type="ECO:0000256" key="6">
    <source>
        <dbReference type="ARBA" id="ARBA00022687"/>
    </source>
</evidence>
<evidence type="ECO:0000256" key="4">
    <source>
        <dbReference type="ARBA" id="ARBA00022525"/>
    </source>
</evidence>
<dbReference type="Gene3D" id="3.30.2460.20">
    <property type="match status" value="1"/>
</dbReference>
<evidence type="ECO:0000256" key="8">
    <source>
        <dbReference type="ARBA" id="ARBA00023288"/>
    </source>
</evidence>
<protein>
    <recommendedName>
        <fullName evidence="9">Protein Wnt</fullName>
    </recommendedName>
</protein>
<comment type="subcellular location">
    <subcellularLocation>
        <location evidence="1 9">Secreted</location>
        <location evidence="1 9">Extracellular space</location>
        <location evidence="1 9">Extracellular matrix</location>
    </subcellularLocation>
</comment>
<dbReference type="GO" id="GO:0005615">
    <property type="term" value="C:extracellular space"/>
    <property type="evidence" value="ECO:0007669"/>
    <property type="project" value="TreeGrafter"/>
</dbReference>
<keyword evidence="4" id="KW-0964">Secreted</keyword>
<dbReference type="AlphaFoldDB" id="A0A9W9YTQ5"/>
<proteinExistence type="inferred from homology"/>
<dbReference type="OrthoDB" id="5945655at2759"/>
<comment type="similarity">
    <text evidence="2 9">Belongs to the Wnt family.</text>
</comment>
<evidence type="ECO:0000256" key="10">
    <source>
        <dbReference type="SAM" id="MobiDB-lite"/>
    </source>
</evidence>
<keyword evidence="3 9" id="KW-0217">Developmental protein</keyword>
<evidence type="ECO:0000256" key="1">
    <source>
        <dbReference type="ARBA" id="ARBA00004498"/>
    </source>
</evidence>